<dbReference type="EMBL" id="PYVU01000006">
    <property type="protein sequence ID" value="PTB97737.1"/>
    <property type="molecule type" value="Genomic_DNA"/>
</dbReference>
<name>A0A2T4DVA6_9BACT</name>
<proteinExistence type="predicted"/>
<feature type="transmembrane region" description="Helical" evidence="1">
    <location>
        <begin position="7"/>
        <end position="31"/>
    </location>
</feature>
<evidence type="ECO:0000313" key="3">
    <source>
        <dbReference type="Proteomes" id="UP000240608"/>
    </source>
</evidence>
<sequence>MTSLLLFCILFILCWPLAILLLVLYPFIWLLSIPFRLLGIAVNFSFSLIESILLFPFRLIRR</sequence>
<feature type="transmembrane region" description="Helical" evidence="1">
    <location>
        <begin position="37"/>
        <end position="57"/>
    </location>
</feature>
<dbReference type="Proteomes" id="UP000240608">
    <property type="component" value="Unassembled WGS sequence"/>
</dbReference>
<evidence type="ECO:0000313" key="2">
    <source>
        <dbReference type="EMBL" id="PTB97737.1"/>
    </source>
</evidence>
<reference evidence="2 3" key="1">
    <citation type="submission" date="2018-03" db="EMBL/GenBank/DDBJ databases">
        <title>Cross-interface Injection: A General Nanoliter Liquid Handling Method Applied to Single Cells Genome Amplification Automated Nanoliter Liquid Handling Applied to Single Cell Multiple Displacement Amplification.</title>
        <authorList>
            <person name="Yun J."/>
            <person name="Xu P."/>
            <person name="Xu J."/>
            <person name="Dai X."/>
            <person name="Wang Y."/>
            <person name="Zheng X."/>
            <person name="Cao C."/>
            <person name="Yi Q."/>
            <person name="Zhu Y."/>
            <person name="Wang L."/>
            <person name="Dong Z."/>
            <person name="Huang Y."/>
            <person name="Huang L."/>
            <person name="Du W."/>
        </authorList>
    </citation>
    <scope>NUCLEOTIDE SEQUENCE [LARGE SCALE GENOMIC DNA]</scope>
    <source>
        <strain evidence="2 3">Z-D1-2</strain>
    </source>
</reference>
<accession>A0A2T4DVA6</accession>
<dbReference type="AlphaFoldDB" id="A0A2T4DVA6"/>
<gene>
    <name evidence="2" type="ORF">C9994_01350</name>
</gene>
<keyword evidence="1" id="KW-1133">Transmembrane helix</keyword>
<protein>
    <submittedName>
        <fullName evidence="2">Uncharacterized protein</fullName>
    </submittedName>
</protein>
<keyword evidence="1" id="KW-0472">Membrane</keyword>
<evidence type="ECO:0000256" key="1">
    <source>
        <dbReference type="SAM" id="Phobius"/>
    </source>
</evidence>
<comment type="caution">
    <text evidence="2">The sequence shown here is derived from an EMBL/GenBank/DDBJ whole genome shotgun (WGS) entry which is preliminary data.</text>
</comment>
<organism evidence="2 3">
    <name type="scientific">Marivirga lumbricoides</name>
    <dbReference type="NCBI Taxonomy" id="1046115"/>
    <lineage>
        <taxon>Bacteria</taxon>
        <taxon>Pseudomonadati</taxon>
        <taxon>Bacteroidota</taxon>
        <taxon>Cytophagia</taxon>
        <taxon>Cytophagales</taxon>
        <taxon>Marivirgaceae</taxon>
        <taxon>Marivirga</taxon>
    </lineage>
</organism>
<keyword evidence="1" id="KW-0812">Transmembrane</keyword>